<comment type="caution">
    <text evidence="1">The sequence shown here is derived from an EMBL/GenBank/DDBJ whole genome shotgun (WGS) entry which is preliminary data.</text>
</comment>
<keyword evidence="2" id="KW-1185">Reference proteome</keyword>
<dbReference type="AlphaFoldDB" id="A0A6L6J173"/>
<accession>A0A6L6J173</accession>
<dbReference type="EMBL" id="WMII01000034">
    <property type="protein sequence ID" value="MTH66495.1"/>
    <property type="molecule type" value="Genomic_DNA"/>
</dbReference>
<evidence type="ECO:0000313" key="1">
    <source>
        <dbReference type="EMBL" id="MTH66495.1"/>
    </source>
</evidence>
<organism evidence="1 2">
    <name type="scientific">Paracoccus shanxieyensis</name>
    <dbReference type="NCBI Taxonomy" id="2675752"/>
    <lineage>
        <taxon>Bacteria</taxon>
        <taxon>Pseudomonadati</taxon>
        <taxon>Pseudomonadota</taxon>
        <taxon>Alphaproteobacteria</taxon>
        <taxon>Rhodobacterales</taxon>
        <taxon>Paracoccaceae</taxon>
        <taxon>Paracoccus</taxon>
    </lineage>
</organism>
<gene>
    <name evidence="1" type="ORF">GL284_19765</name>
</gene>
<reference evidence="1 2" key="1">
    <citation type="submission" date="2019-11" db="EMBL/GenBank/DDBJ databases">
        <authorList>
            <person name="Dong K."/>
        </authorList>
    </citation>
    <scope>NUCLEOTIDE SEQUENCE [LARGE SCALE GENOMIC DNA]</scope>
    <source>
        <strain evidence="1 2">DK608</strain>
    </source>
</reference>
<proteinExistence type="predicted"/>
<name>A0A6L6J173_9RHOB</name>
<sequence>MFLKNNGGPMTTTIQIGDDVEARLNASIAACAIALADLDEALHSMDLVKVQGRLASSMASQVILLRELASSLYGQRIPEDPAQIRDALKICTGKGFAKDTPR</sequence>
<dbReference type="RefSeq" id="WP_155046190.1">
    <property type="nucleotide sequence ID" value="NZ_WMIH01000034.1"/>
</dbReference>
<protein>
    <submittedName>
        <fullName evidence="1">Uncharacterized protein</fullName>
    </submittedName>
</protein>
<evidence type="ECO:0000313" key="2">
    <source>
        <dbReference type="Proteomes" id="UP000478740"/>
    </source>
</evidence>
<dbReference type="Proteomes" id="UP000478740">
    <property type="component" value="Unassembled WGS sequence"/>
</dbReference>